<gene>
    <name evidence="1" type="ORF">FHX73_12495</name>
</gene>
<dbReference type="RefSeq" id="WP_211786372.1">
    <property type="nucleotide sequence ID" value="NZ_BAAAMZ010000010.1"/>
</dbReference>
<protein>
    <submittedName>
        <fullName evidence="1">N-formylglutamate amidohydrolase</fullName>
    </submittedName>
</protein>
<dbReference type="GO" id="GO:0016787">
    <property type="term" value="F:hydrolase activity"/>
    <property type="evidence" value="ECO:0007669"/>
    <property type="project" value="UniProtKB-KW"/>
</dbReference>
<dbReference type="InterPro" id="IPR007709">
    <property type="entry name" value="N-FG_amidohydro"/>
</dbReference>
<reference evidence="1 2" key="1">
    <citation type="submission" date="2019-06" db="EMBL/GenBank/DDBJ databases">
        <title>Sequencing the genomes of 1000 actinobacteria strains.</title>
        <authorList>
            <person name="Klenk H.-P."/>
        </authorList>
    </citation>
    <scope>NUCLEOTIDE SEQUENCE [LARGE SCALE GENOMIC DNA]</scope>
    <source>
        <strain evidence="1 2">DSM 44826</strain>
    </source>
</reference>
<dbReference type="SUPFAM" id="SSF53187">
    <property type="entry name" value="Zn-dependent exopeptidases"/>
    <property type="match status" value="1"/>
</dbReference>
<dbReference type="Gene3D" id="3.40.630.40">
    <property type="entry name" value="Zn-dependent exopeptidases"/>
    <property type="match status" value="1"/>
</dbReference>
<keyword evidence="2" id="KW-1185">Reference proteome</keyword>
<dbReference type="Pfam" id="PF05013">
    <property type="entry name" value="FGase"/>
    <property type="match status" value="1"/>
</dbReference>
<name>A0A561TW93_9ACTN</name>
<dbReference type="EMBL" id="VIWT01000002">
    <property type="protein sequence ID" value="TWF91380.1"/>
    <property type="molecule type" value="Genomic_DNA"/>
</dbReference>
<evidence type="ECO:0000313" key="1">
    <source>
        <dbReference type="EMBL" id="TWF91380.1"/>
    </source>
</evidence>
<keyword evidence="1" id="KW-0378">Hydrolase</keyword>
<accession>A0A561TW93</accession>
<organism evidence="1 2">
    <name type="scientific">Kitasatospora viridis</name>
    <dbReference type="NCBI Taxonomy" id="281105"/>
    <lineage>
        <taxon>Bacteria</taxon>
        <taxon>Bacillati</taxon>
        <taxon>Actinomycetota</taxon>
        <taxon>Actinomycetes</taxon>
        <taxon>Kitasatosporales</taxon>
        <taxon>Streptomycetaceae</taxon>
        <taxon>Kitasatospora</taxon>
    </lineage>
</organism>
<sequence length="383" mass="41153">MSLGDPLFWPLGRRFEPEELVFYADRGRRSLGEALAEADLIVCTPHAGALVPAELAPFLDPGLTRRLQFDFTDVATSAVTRRWAELDRRVIVVENPHPRMVRDPNRPEPADLVATLGEAFARVAAAGPGQPVDLSGVDAVRPVMFNFLPLLTPPAGPAELARLADAFRSAAALGVEVYEHTRDQLVERLLERRLRGSDPGPRSCFVLSFHDTMNHTARPDGALCVERAPGDRVPSVVALSNRGDADGEPRGAEPVTMAPALLRSLADAHRAGFAVTEAAQVALNQPYLGSQEVTVFGARFRELADEASRAGATLGAVQAEFSRAYLLGEEATAHLMRPGVDWPAAPADPAVPAALADRIARDLHRSWDLFRAGLPGGRAASGR</sequence>
<dbReference type="AlphaFoldDB" id="A0A561TW93"/>
<dbReference type="Proteomes" id="UP000317940">
    <property type="component" value="Unassembled WGS sequence"/>
</dbReference>
<comment type="caution">
    <text evidence="1">The sequence shown here is derived from an EMBL/GenBank/DDBJ whole genome shotgun (WGS) entry which is preliminary data.</text>
</comment>
<evidence type="ECO:0000313" key="2">
    <source>
        <dbReference type="Proteomes" id="UP000317940"/>
    </source>
</evidence>
<proteinExistence type="predicted"/>